<evidence type="ECO:0000313" key="2">
    <source>
        <dbReference type="Proteomes" id="UP000581688"/>
    </source>
</evidence>
<name>A0A841Q973_9BACI</name>
<keyword evidence="2" id="KW-1185">Reference proteome</keyword>
<dbReference type="InterPro" id="IPR033788">
    <property type="entry name" value="VbhA-like"/>
</dbReference>
<sequence length="58" mass="6716">MKREEQVRKSMQQAKASIEIEGFVISKEQEDLVFKKLMGEITQEQFDKLALELASKAE</sequence>
<dbReference type="RefSeq" id="WP_174497444.1">
    <property type="nucleotide sequence ID" value="NZ_CADDWK010000015.1"/>
</dbReference>
<gene>
    <name evidence="1" type="ORF">HNQ94_003462</name>
</gene>
<evidence type="ECO:0000313" key="1">
    <source>
        <dbReference type="EMBL" id="MBB6454968.1"/>
    </source>
</evidence>
<comment type="caution">
    <text evidence="1">The sequence shown here is derived from an EMBL/GenBank/DDBJ whole genome shotgun (WGS) entry which is preliminary data.</text>
</comment>
<dbReference type="EMBL" id="JACHGH010000014">
    <property type="protein sequence ID" value="MBB6454968.1"/>
    <property type="molecule type" value="Genomic_DNA"/>
</dbReference>
<dbReference type="Proteomes" id="UP000581688">
    <property type="component" value="Unassembled WGS sequence"/>
</dbReference>
<proteinExistence type="predicted"/>
<protein>
    <recommendedName>
        <fullName evidence="3">Antitoxin VbhA domain-containing protein</fullName>
    </recommendedName>
</protein>
<dbReference type="AlphaFoldDB" id="A0A841Q973"/>
<dbReference type="CDD" id="cd11586">
    <property type="entry name" value="VbhA_like"/>
    <property type="match status" value="1"/>
</dbReference>
<evidence type="ECO:0008006" key="3">
    <source>
        <dbReference type="Google" id="ProtNLM"/>
    </source>
</evidence>
<reference evidence="1 2" key="1">
    <citation type="submission" date="2020-08" db="EMBL/GenBank/DDBJ databases">
        <title>Genomic Encyclopedia of Type Strains, Phase IV (KMG-IV): sequencing the most valuable type-strain genomes for metagenomic binning, comparative biology and taxonomic classification.</title>
        <authorList>
            <person name="Goeker M."/>
        </authorList>
    </citation>
    <scope>NUCLEOTIDE SEQUENCE [LARGE SCALE GENOMIC DNA]</scope>
    <source>
        <strain evidence="1 2">DSM 19612</strain>
    </source>
</reference>
<accession>A0A841Q973</accession>
<organism evidence="1 2">
    <name type="scientific">Salirhabdus euzebyi</name>
    <dbReference type="NCBI Taxonomy" id="394506"/>
    <lineage>
        <taxon>Bacteria</taxon>
        <taxon>Bacillati</taxon>
        <taxon>Bacillota</taxon>
        <taxon>Bacilli</taxon>
        <taxon>Bacillales</taxon>
        <taxon>Bacillaceae</taxon>
        <taxon>Salirhabdus</taxon>
    </lineage>
</organism>